<dbReference type="InterPro" id="IPR003777">
    <property type="entry name" value="XdhC_CoxI"/>
</dbReference>
<accession>A0A937XB17</accession>
<dbReference type="PANTHER" id="PTHR30388">
    <property type="entry name" value="ALDEHYDE OXIDOREDUCTASE MOLYBDENUM COFACTOR ASSEMBLY PROTEIN"/>
    <property type="match status" value="1"/>
</dbReference>
<protein>
    <submittedName>
        <fullName evidence="3">XdhC family protein</fullName>
    </submittedName>
</protein>
<reference evidence="3" key="1">
    <citation type="submission" date="2019-03" db="EMBL/GenBank/DDBJ databases">
        <title>Lake Tanganyika Metagenome-Assembled Genomes (MAGs).</title>
        <authorList>
            <person name="Tran P."/>
        </authorList>
    </citation>
    <scope>NUCLEOTIDE SEQUENCE</scope>
    <source>
        <strain evidence="3">M_DeepCast_400m_m2_100</strain>
    </source>
</reference>
<dbReference type="EMBL" id="VGIY01000083">
    <property type="protein sequence ID" value="MBM3317156.1"/>
    <property type="molecule type" value="Genomic_DNA"/>
</dbReference>
<evidence type="ECO:0000259" key="2">
    <source>
        <dbReference type="Pfam" id="PF13478"/>
    </source>
</evidence>
<dbReference type="InterPro" id="IPR052698">
    <property type="entry name" value="MoCofactor_Util/Proc"/>
</dbReference>
<gene>
    <name evidence="3" type="ORF">FJY75_04820</name>
</gene>
<dbReference type="Pfam" id="PF13478">
    <property type="entry name" value="XdhC_C"/>
    <property type="match status" value="1"/>
</dbReference>
<dbReference type="AlphaFoldDB" id="A0A937XB17"/>
<dbReference type="Pfam" id="PF02625">
    <property type="entry name" value="XdhC_CoxI"/>
    <property type="match status" value="1"/>
</dbReference>
<dbReference type="Gene3D" id="3.40.50.720">
    <property type="entry name" value="NAD(P)-binding Rossmann-like Domain"/>
    <property type="match status" value="1"/>
</dbReference>
<sequence length="346" mass="36112">MIGSEVWRCLHDALTRGEPAMLLIVTEASGSTAGAPGFKMAVTATGRLAGTIGGGGVEAELVDLARRRLAGPEPRASFERRVHRSDSEHASGQLCGGEQTVWLRPCGRADRPALEALLRMAESGEPGTLAIGEDALRVTPGADARGIAASDPGTAIAAETVPGSAVDPGGDAAAGAAYREVFGPAGRVYLCGGGHVSLALSRVLAALDFHITVLDDRPEVATLAANEWARAKVIVPFGEAGSRIPDGPDVYAIICTPSHRADEEVLRQLAGRPLRYLGMLGSRRKVAEILARLRRDGYTDKALGRLRAPIGVQIGSRTPAEIAVSIAAEMIAVRREPIVPSSSWAS</sequence>
<dbReference type="PANTHER" id="PTHR30388:SF6">
    <property type="entry name" value="XANTHINE DEHYDROGENASE SUBUNIT A-RELATED"/>
    <property type="match status" value="1"/>
</dbReference>
<feature type="domain" description="XdhC Rossmann" evidence="2">
    <location>
        <begin position="188"/>
        <end position="330"/>
    </location>
</feature>
<organism evidence="3 4">
    <name type="scientific">Eiseniibacteriota bacterium</name>
    <dbReference type="NCBI Taxonomy" id="2212470"/>
    <lineage>
        <taxon>Bacteria</taxon>
        <taxon>Candidatus Eiseniibacteriota</taxon>
    </lineage>
</organism>
<proteinExistence type="predicted"/>
<feature type="domain" description="XdhC- CoxI" evidence="1">
    <location>
        <begin position="14"/>
        <end position="75"/>
    </location>
</feature>
<evidence type="ECO:0000259" key="1">
    <source>
        <dbReference type="Pfam" id="PF02625"/>
    </source>
</evidence>
<dbReference type="Proteomes" id="UP000748308">
    <property type="component" value="Unassembled WGS sequence"/>
</dbReference>
<dbReference type="InterPro" id="IPR027051">
    <property type="entry name" value="XdhC_Rossmann_dom"/>
</dbReference>
<evidence type="ECO:0000313" key="3">
    <source>
        <dbReference type="EMBL" id="MBM3317156.1"/>
    </source>
</evidence>
<comment type="caution">
    <text evidence="3">The sequence shown here is derived from an EMBL/GenBank/DDBJ whole genome shotgun (WGS) entry which is preliminary data.</text>
</comment>
<name>A0A937XB17_UNCEI</name>
<evidence type="ECO:0000313" key="4">
    <source>
        <dbReference type="Proteomes" id="UP000748308"/>
    </source>
</evidence>